<dbReference type="Gene3D" id="3.30.1340.30">
    <property type="match status" value="1"/>
</dbReference>
<feature type="region of interest" description="Disordered" evidence="1">
    <location>
        <begin position="1"/>
        <end position="23"/>
    </location>
</feature>
<dbReference type="Pfam" id="PF04972">
    <property type="entry name" value="BON"/>
    <property type="match status" value="1"/>
</dbReference>
<dbReference type="PROSITE" id="PS50914">
    <property type="entry name" value="BON"/>
    <property type="match status" value="1"/>
</dbReference>
<feature type="domain" description="BON" evidence="2">
    <location>
        <begin position="23"/>
        <end position="91"/>
    </location>
</feature>
<accession>A0A3A9ZHL0</accession>
<evidence type="ECO:0000313" key="4">
    <source>
        <dbReference type="Proteomes" id="UP000281726"/>
    </source>
</evidence>
<evidence type="ECO:0000259" key="2">
    <source>
        <dbReference type="PROSITE" id="PS50914"/>
    </source>
</evidence>
<evidence type="ECO:0000313" key="3">
    <source>
        <dbReference type="EMBL" id="RKN47838.1"/>
    </source>
</evidence>
<name>A0A3A9ZHL0_9ACTN</name>
<organism evidence="3 4">
    <name type="scientific">Micromonospora endolithica</name>
    <dbReference type="NCBI Taxonomy" id="230091"/>
    <lineage>
        <taxon>Bacteria</taxon>
        <taxon>Bacillati</taxon>
        <taxon>Actinomycetota</taxon>
        <taxon>Actinomycetes</taxon>
        <taxon>Micromonosporales</taxon>
        <taxon>Micromonosporaceae</taxon>
        <taxon>Micromonospora</taxon>
    </lineage>
</organism>
<dbReference type="EMBL" id="RBAK01000004">
    <property type="protein sequence ID" value="RKN47838.1"/>
    <property type="molecule type" value="Genomic_DNA"/>
</dbReference>
<protein>
    <submittedName>
        <fullName evidence="3">BON domain-containing protein</fullName>
    </submittedName>
</protein>
<sequence length="97" mass="10753">MLSPWPEFDPWRVAGDPPGPGGEDTRLEALVTQRLAVDWTTRRQPITVRVQNRVVVLDGVVAADETRRTAGELAWDVPGVVDVCNAVRVNGRRRRPG</sequence>
<dbReference type="Proteomes" id="UP000281726">
    <property type="component" value="Unassembled WGS sequence"/>
</dbReference>
<dbReference type="AlphaFoldDB" id="A0A3A9ZHL0"/>
<gene>
    <name evidence="3" type="ORF">D7223_13965</name>
</gene>
<proteinExistence type="predicted"/>
<reference evidence="3 4" key="1">
    <citation type="journal article" date="2004" name="Syst. Appl. Microbiol.">
        <title>Cryptoendolithic actinomycetes from antarctic sandstone rock samples: Micromonospora endolithica sp. nov. and two isolates related to Micromonospora coerulea Jensen 1932.</title>
        <authorList>
            <person name="Hirsch P."/>
            <person name="Mevs U."/>
            <person name="Kroppenstedt R.M."/>
            <person name="Schumann P."/>
            <person name="Stackebrandt E."/>
        </authorList>
    </citation>
    <scope>NUCLEOTIDE SEQUENCE [LARGE SCALE GENOMIC DNA]</scope>
    <source>
        <strain evidence="3 4">JCM 12677</strain>
    </source>
</reference>
<keyword evidence="4" id="KW-1185">Reference proteome</keyword>
<dbReference type="RefSeq" id="WP_120728798.1">
    <property type="nucleotide sequence ID" value="NZ_RBAK01000004.1"/>
</dbReference>
<comment type="caution">
    <text evidence="3">The sequence shown here is derived from an EMBL/GenBank/DDBJ whole genome shotgun (WGS) entry which is preliminary data.</text>
</comment>
<dbReference type="OrthoDB" id="3403070at2"/>
<dbReference type="InterPro" id="IPR007055">
    <property type="entry name" value="BON_dom"/>
</dbReference>
<evidence type="ECO:0000256" key="1">
    <source>
        <dbReference type="SAM" id="MobiDB-lite"/>
    </source>
</evidence>